<accession>A0A1D8GQU5</accession>
<dbReference type="GO" id="GO:0030435">
    <property type="term" value="P:sporulation resulting in formation of a cellular spore"/>
    <property type="evidence" value="ECO:0007669"/>
    <property type="project" value="InterPro"/>
</dbReference>
<evidence type="ECO:0000313" key="2">
    <source>
        <dbReference type="Proteomes" id="UP000095743"/>
    </source>
</evidence>
<dbReference type="KEGG" id="gfe:Gferi_16780"/>
<evidence type="ECO:0000313" key="1">
    <source>
        <dbReference type="EMBL" id="AOT73174.1"/>
    </source>
</evidence>
<dbReference type="InterPro" id="IPR012504">
    <property type="entry name" value="Spore_YabP"/>
</dbReference>
<sequence length="97" mass="10873">MVEERRTSKSKSQSIILENRERLSVSGVEHVTSFNENIVLLETIEGGLIIKGKDLDISRLNLEDGNVVVNGHIYSMQYTEKESTSNKGAGFLGRMFK</sequence>
<name>A0A1D8GQU5_9FIRM</name>
<dbReference type="STRING" id="1424294.Gferi_16780"/>
<dbReference type="Pfam" id="PF07873">
    <property type="entry name" value="YabP"/>
    <property type="match status" value="1"/>
</dbReference>
<dbReference type="PIRSF" id="PIRSF011576">
    <property type="entry name" value="YabP"/>
    <property type="match status" value="1"/>
</dbReference>
<dbReference type="InterPro" id="IPR022476">
    <property type="entry name" value="Spore_YabP/YqfC"/>
</dbReference>
<dbReference type="Gene3D" id="2.60.40.2000">
    <property type="match status" value="1"/>
</dbReference>
<gene>
    <name evidence="1" type="ORF">Gferi_16780</name>
</gene>
<proteinExistence type="predicted"/>
<dbReference type="EMBL" id="CP017269">
    <property type="protein sequence ID" value="AOT73174.1"/>
    <property type="molecule type" value="Genomic_DNA"/>
</dbReference>
<keyword evidence="2" id="KW-1185">Reference proteome</keyword>
<dbReference type="Proteomes" id="UP000095743">
    <property type="component" value="Chromosome"/>
</dbReference>
<dbReference type="NCBIfam" id="TIGR02892">
    <property type="entry name" value="spore_yabP"/>
    <property type="match status" value="1"/>
</dbReference>
<protein>
    <submittedName>
        <fullName evidence="1">Sporulation protein YabP</fullName>
    </submittedName>
</protein>
<organism evidence="1 2">
    <name type="scientific">Geosporobacter ferrireducens</name>
    <dbReference type="NCBI Taxonomy" id="1424294"/>
    <lineage>
        <taxon>Bacteria</taxon>
        <taxon>Bacillati</taxon>
        <taxon>Bacillota</taxon>
        <taxon>Clostridia</taxon>
        <taxon>Peptostreptococcales</taxon>
        <taxon>Thermotaleaceae</taxon>
        <taxon>Geosporobacter</taxon>
    </lineage>
</organism>
<dbReference type="InterPro" id="IPR038705">
    <property type="entry name" value="YabP_sf"/>
</dbReference>
<reference evidence="1 2" key="1">
    <citation type="submission" date="2016-09" db="EMBL/GenBank/DDBJ databases">
        <title>Genomic analysis reveals versatility of anaerobic energy metabolism of Geosporobacter ferrireducens IRF9 of phylum Firmicutes.</title>
        <authorList>
            <person name="Kim S.-J."/>
        </authorList>
    </citation>
    <scope>NUCLEOTIDE SEQUENCE [LARGE SCALE GENOMIC DNA]</scope>
    <source>
        <strain evidence="1 2">IRF9</strain>
    </source>
</reference>
<dbReference type="AlphaFoldDB" id="A0A1D8GQU5"/>